<evidence type="ECO:0000313" key="2">
    <source>
        <dbReference type="Proteomes" id="UP000254807"/>
    </source>
</evidence>
<organism evidence="1 2">
    <name type="scientific">Enterococcus gallinarum</name>
    <dbReference type="NCBI Taxonomy" id="1353"/>
    <lineage>
        <taxon>Bacteria</taxon>
        <taxon>Bacillati</taxon>
        <taxon>Bacillota</taxon>
        <taxon>Bacilli</taxon>
        <taxon>Lactobacillales</taxon>
        <taxon>Enterococcaceae</taxon>
        <taxon>Enterococcus</taxon>
    </lineage>
</organism>
<name>A0A376H361_ENTGA</name>
<sequence length="81" mass="9670">MRNLFPTTLECFNIFNLLFTKLEEELHDWKRKVDEIMSKYNHNFSTIQKNASVKDLKAVFKLVADESNRKQHELIGLDKEK</sequence>
<dbReference type="EMBL" id="UFYW01000001">
    <property type="protein sequence ID" value="STD83594.1"/>
    <property type="molecule type" value="Genomic_DNA"/>
</dbReference>
<reference evidence="1 2" key="1">
    <citation type="submission" date="2018-06" db="EMBL/GenBank/DDBJ databases">
        <authorList>
            <consortium name="Pathogen Informatics"/>
            <person name="Doyle S."/>
        </authorList>
    </citation>
    <scope>NUCLEOTIDE SEQUENCE [LARGE SCALE GENOMIC DNA]</scope>
    <source>
        <strain evidence="1 2">NCTC12360</strain>
    </source>
</reference>
<keyword evidence="2" id="KW-1185">Reference proteome</keyword>
<dbReference type="AlphaFoldDB" id="A0A376H361"/>
<proteinExistence type="predicted"/>
<accession>A0A376H361</accession>
<protein>
    <submittedName>
        <fullName evidence="1">Uncharacterized protein</fullName>
    </submittedName>
</protein>
<dbReference type="RefSeq" id="WP_025191780.1">
    <property type="nucleotide sequence ID" value="NZ_JBHULA010000050.1"/>
</dbReference>
<evidence type="ECO:0000313" key="1">
    <source>
        <dbReference type="EMBL" id="STD83594.1"/>
    </source>
</evidence>
<gene>
    <name evidence="1" type="ORF">NCTC12360_02061</name>
</gene>
<dbReference type="Proteomes" id="UP000254807">
    <property type="component" value="Unassembled WGS sequence"/>
</dbReference>